<dbReference type="InterPro" id="IPR002777">
    <property type="entry name" value="PFD_beta-like"/>
</dbReference>
<dbReference type="PIRSF" id="PIRSF016477">
    <property type="entry name" value="Prefoldin_subunit_4"/>
    <property type="match status" value="1"/>
</dbReference>
<keyword evidence="3 4" id="KW-0143">Chaperone</keyword>
<dbReference type="InterPro" id="IPR009053">
    <property type="entry name" value="Prefoldin"/>
</dbReference>
<dbReference type="InterPro" id="IPR016661">
    <property type="entry name" value="PFDN4"/>
</dbReference>
<dbReference type="WBParaSite" id="nRc.2.0.1.t19677-RA">
    <property type="protein sequence ID" value="nRc.2.0.1.t19677-RA"/>
    <property type="gene ID" value="nRc.2.0.1.g19677"/>
</dbReference>
<comment type="similarity">
    <text evidence="1 4">Belongs to the prefoldin subunit beta family.</text>
</comment>
<evidence type="ECO:0000313" key="5">
    <source>
        <dbReference type="Proteomes" id="UP000887565"/>
    </source>
</evidence>
<dbReference type="Gene3D" id="1.10.287.370">
    <property type="match status" value="1"/>
</dbReference>
<dbReference type="PANTHER" id="PTHR21100">
    <property type="entry name" value="PREFOLDIN SUBUNIT 4"/>
    <property type="match status" value="1"/>
</dbReference>
<dbReference type="Proteomes" id="UP000887565">
    <property type="component" value="Unplaced"/>
</dbReference>
<dbReference type="GO" id="GO:0016272">
    <property type="term" value="C:prefoldin complex"/>
    <property type="evidence" value="ECO:0007669"/>
    <property type="project" value="UniProtKB-UniRule"/>
</dbReference>
<evidence type="ECO:0000313" key="6">
    <source>
        <dbReference type="WBParaSite" id="nRc.2.0.1.t19677-RA"/>
    </source>
</evidence>
<evidence type="ECO:0000256" key="4">
    <source>
        <dbReference type="PIRNR" id="PIRNR016477"/>
    </source>
</evidence>
<dbReference type="PANTHER" id="PTHR21100:SF9">
    <property type="entry name" value="PREFOLDIN SUBUNIT 4"/>
    <property type="match status" value="1"/>
</dbReference>
<comment type="subunit">
    <text evidence="2 4">Heterohexamer of two PFD-alpha type and four PFD-beta type subunits.</text>
</comment>
<name>A0A915J1V2_ROMCU</name>
<evidence type="ECO:0000256" key="2">
    <source>
        <dbReference type="ARBA" id="ARBA00011695"/>
    </source>
</evidence>
<dbReference type="CDD" id="cd23165">
    <property type="entry name" value="Prefoldin_4"/>
    <property type="match status" value="1"/>
</dbReference>
<dbReference type="AlphaFoldDB" id="A0A915J1V2"/>
<dbReference type="GO" id="GO:0005737">
    <property type="term" value="C:cytoplasm"/>
    <property type="evidence" value="ECO:0007669"/>
    <property type="project" value="TreeGrafter"/>
</dbReference>
<comment type="function">
    <text evidence="4">Binds specifically to cytosolic chaperonin (c-CPN) and transfers target proteins to it. Binds to nascent polypeptide chain and promotes folding in an environment in which there are many competing pathways for nonnative proteins.</text>
</comment>
<evidence type="ECO:0000256" key="1">
    <source>
        <dbReference type="ARBA" id="ARBA00008045"/>
    </source>
</evidence>
<protein>
    <recommendedName>
        <fullName evidence="4">Prefoldin subunit 4</fullName>
    </recommendedName>
</protein>
<accession>A0A915J1V2</accession>
<sequence>MNSSSKSAVGSLKHTDVEVTSEDQDKINAFARLNQKMEEIVVSIKFKQKTVQDLSYACDEILLQDDDTHAVPIMMGEAFLSFNQQDAQDELEKLKDSIDKEIITLNGQAEKIKAQMAKLKVDLYAKFGSSINLEAAD</sequence>
<reference evidence="6" key="1">
    <citation type="submission" date="2022-11" db="UniProtKB">
        <authorList>
            <consortium name="WormBaseParasite"/>
        </authorList>
    </citation>
    <scope>IDENTIFICATION</scope>
</reference>
<dbReference type="OMA" id="KFGRAIN"/>
<proteinExistence type="inferred from homology"/>
<keyword evidence="5" id="KW-1185">Reference proteome</keyword>
<organism evidence="5 6">
    <name type="scientific">Romanomermis culicivorax</name>
    <name type="common">Nematode worm</name>
    <dbReference type="NCBI Taxonomy" id="13658"/>
    <lineage>
        <taxon>Eukaryota</taxon>
        <taxon>Metazoa</taxon>
        <taxon>Ecdysozoa</taxon>
        <taxon>Nematoda</taxon>
        <taxon>Enoplea</taxon>
        <taxon>Dorylaimia</taxon>
        <taxon>Mermithida</taxon>
        <taxon>Mermithoidea</taxon>
        <taxon>Mermithidae</taxon>
        <taxon>Romanomermis</taxon>
    </lineage>
</organism>
<dbReference type="GO" id="GO:0006457">
    <property type="term" value="P:protein folding"/>
    <property type="evidence" value="ECO:0007669"/>
    <property type="project" value="UniProtKB-UniRule"/>
</dbReference>
<dbReference type="SUPFAM" id="SSF46579">
    <property type="entry name" value="Prefoldin"/>
    <property type="match status" value="1"/>
</dbReference>
<dbReference type="Pfam" id="PF01920">
    <property type="entry name" value="Prefoldin_2"/>
    <property type="match status" value="1"/>
</dbReference>
<evidence type="ECO:0000256" key="3">
    <source>
        <dbReference type="ARBA" id="ARBA00023186"/>
    </source>
</evidence>
<dbReference type="GO" id="GO:0051082">
    <property type="term" value="F:unfolded protein binding"/>
    <property type="evidence" value="ECO:0007669"/>
    <property type="project" value="InterPro"/>
</dbReference>